<dbReference type="CTD" id="20201149"/>
<dbReference type="HOGENOM" id="CLU_642948_0_0_1"/>
<feature type="compositionally biased region" description="Low complexity" evidence="1">
    <location>
        <begin position="181"/>
        <end position="209"/>
    </location>
</feature>
<feature type="compositionally biased region" description="Low complexity" evidence="1">
    <location>
        <begin position="87"/>
        <end position="97"/>
    </location>
</feature>
<reference evidence="2 4" key="2">
    <citation type="journal article" date="2013" name="Nature">
        <title>Insights into bilaterian evolution from three spiralian genomes.</title>
        <authorList>
            <person name="Simakov O."/>
            <person name="Marletaz F."/>
            <person name="Cho S.J."/>
            <person name="Edsinger-Gonzales E."/>
            <person name="Havlak P."/>
            <person name="Hellsten U."/>
            <person name="Kuo D.H."/>
            <person name="Larsson T."/>
            <person name="Lv J."/>
            <person name="Arendt D."/>
            <person name="Savage R."/>
            <person name="Osoegawa K."/>
            <person name="de Jong P."/>
            <person name="Grimwood J."/>
            <person name="Chapman J.A."/>
            <person name="Shapiro H."/>
            <person name="Aerts A."/>
            <person name="Otillar R.P."/>
            <person name="Terry A.Y."/>
            <person name="Boore J.L."/>
            <person name="Grigoriev I.V."/>
            <person name="Lindberg D.R."/>
            <person name="Seaver E.C."/>
            <person name="Weisblat D.A."/>
            <person name="Putnam N.H."/>
            <person name="Rokhsar D.S."/>
        </authorList>
    </citation>
    <scope>NUCLEOTIDE SEQUENCE</scope>
</reference>
<feature type="region of interest" description="Disordered" evidence="1">
    <location>
        <begin position="181"/>
        <end position="259"/>
    </location>
</feature>
<feature type="compositionally biased region" description="Low complexity" evidence="1">
    <location>
        <begin position="39"/>
        <end position="77"/>
    </location>
</feature>
<reference evidence="4" key="1">
    <citation type="submission" date="2012-12" db="EMBL/GenBank/DDBJ databases">
        <authorList>
            <person name="Hellsten U."/>
            <person name="Grimwood J."/>
            <person name="Chapman J.A."/>
            <person name="Shapiro H."/>
            <person name="Aerts A."/>
            <person name="Otillar R.P."/>
            <person name="Terry A.Y."/>
            <person name="Boore J.L."/>
            <person name="Simakov O."/>
            <person name="Marletaz F."/>
            <person name="Cho S.-J."/>
            <person name="Edsinger-Gonzales E."/>
            <person name="Havlak P."/>
            <person name="Kuo D.-H."/>
            <person name="Larsson T."/>
            <person name="Lv J."/>
            <person name="Arendt D."/>
            <person name="Savage R."/>
            <person name="Osoegawa K."/>
            <person name="de Jong P."/>
            <person name="Lindberg D.R."/>
            <person name="Seaver E.C."/>
            <person name="Weisblat D.A."/>
            <person name="Putnam N.H."/>
            <person name="Grigoriev I.V."/>
            <person name="Rokhsar D.S."/>
        </authorList>
    </citation>
    <scope>NUCLEOTIDE SEQUENCE</scope>
</reference>
<organism evidence="3 4">
    <name type="scientific">Helobdella robusta</name>
    <name type="common">Californian leech</name>
    <dbReference type="NCBI Taxonomy" id="6412"/>
    <lineage>
        <taxon>Eukaryota</taxon>
        <taxon>Metazoa</taxon>
        <taxon>Spiralia</taxon>
        <taxon>Lophotrochozoa</taxon>
        <taxon>Annelida</taxon>
        <taxon>Clitellata</taxon>
        <taxon>Hirudinea</taxon>
        <taxon>Rhynchobdellida</taxon>
        <taxon>Glossiphoniidae</taxon>
        <taxon>Helobdella</taxon>
    </lineage>
</organism>
<dbReference type="EnsemblMetazoa" id="HelroT165656">
    <property type="protein sequence ID" value="HelroP165656"/>
    <property type="gene ID" value="HelroG165656"/>
</dbReference>
<evidence type="ECO:0000313" key="2">
    <source>
        <dbReference type="EMBL" id="ESN91603.1"/>
    </source>
</evidence>
<protein>
    <submittedName>
        <fullName evidence="2 3">Uncharacterized protein</fullName>
    </submittedName>
</protein>
<accession>T1EX49</accession>
<sequence length="427" mass="49306">MPVPSMGWANFLPPRSLRALVCPYQHYVETHLQPVSNESPWLSQQGQQQPHQLQQPHQPYQSQQPQQPQNQQLSQPHQQHKQPDEQSTTSFPFPTSSACTVPPQTKPKTLKSILRPSVCQTVSAMPIPLTSEGPNQSNATKWDDVINRQQFDQSYYCTLRQQNELTAALFSQHYINQNTNNNINDNNRNSCSNDINNSNNNNFSIYSNFPPNPPPPYQPKPQTNPKTVSKRKASMPQQQPQQLQQQQPQQHVQQPRQHQQQFMLGNTGLTNFNTVPKNLNCSRQQKIVKQQQMQPQPLQQPHQQQPQIIHTFNCNNSIFSNHRYKNCHSHINRNNNHNSHKSCVFKHLNRSVTINQIHHQSHNNCNNNNSVNNIHTIPLTMTKNNHFHLHHHPYYVIVICVMTIVTSLNTSQEDSPFVSARFRTIAL</sequence>
<evidence type="ECO:0000313" key="3">
    <source>
        <dbReference type="EnsemblMetazoa" id="HelroP165656"/>
    </source>
</evidence>
<dbReference type="EMBL" id="KB097700">
    <property type="protein sequence ID" value="ESN91603.1"/>
    <property type="molecule type" value="Genomic_DNA"/>
</dbReference>
<dbReference type="InParanoid" id="T1EX49"/>
<dbReference type="GeneID" id="20201149"/>
<dbReference type="AlphaFoldDB" id="T1EX49"/>
<evidence type="ECO:0000256" key="1">
    <source>
        <dbReference type="SAM" id="MobiDB-lite"/>
    </source>
</evidence>
<gene>
    <name evidence="3" type="primary">20201149</name>
    <name evidence="2" type="ORF">HELRODRAFT_165656</name>
</gene>
<evidence type="ECO:0000313" key="4">
    <source>
        <dbReference type="Proteomes" id="UP000015101"/>
    </source>
</evidence>
<keyword evidence="4" id="KW-1185">Reference proteome</keyword>
<proteinExistence type="predicted"/>
<feature type="compositionally biased region" description="Polar residues" evidence="1">
    <location>
        <begin position="98"/>
        <end position="107"/>
    </location>
</feature>
<feature type="compositionally biased region" description="Low complexity" evidence="1">
    <location>
        <begin position="236"/>
        <end position="259"/>
    </location>
</feature>
<name>T1EX49_HELRO</name>
<feature type="compositionally biased region" description="Pro residues" evidence="1">
    <location>
        <begin position="210"/>
        <end position="219"/>
    </location>
</feature>
<dbReference type="EMBL" id="AMQM01002135">
    <property type="status" value="NOT_ANNOTATED_CDS"/>
    <property type="molecule type" value="Genomic_DNA"/>
</dbReference>
<dbReference type="RefSeq" id="XP_009030433.1">
    <property type="nucleotide sequence ID" value="XM_009032185.1"/>
</dbReference>
<dbReference type="KEGG" id="hro:HELRODRAFT_165656"/>
<reference evidence="3" key="3">
    <citation type="submission" date="2015-06" db="UniProtKB">
        <authorList>
            <consortium name="EnsemblMetazoa"/>
        </authorList>
    </citation>
    <scope>IDENTIFICATION</scope>
</reference>
<feature type="region of interest" description="Disordered" evidence="1">
    <location>
        <begin position="38"/>
        <end position="112"/>
    </location>
</feature>
<dbReference type="Proteomes" id="UP000015101">
    <property type="component" value="Unassembled WGS sequence"/>
</dbReference>